<reference evidence="13 14" key="1">
    <citation type="journal article" date="2014" name="Genome Announc.">
        <title>Genome Sequence of Youngiibacter fragilis, the Type Strain of the Genus Youngiibacter.</title>
        <authorList>
            <person name="Wawrik C.B."/>
            <person name="Callaghan A.V."/>
            <person name="Stamps B.W."/>
            <person name="Wawrik B."/>
        </authorList>
    </citation>
    <scope>NUCLEOTIDE SEQUENCE [LARGE SCALE GENOMIC DNA]</scope>
    <source>
        <strain evidence="13 14">232.1</strain>
    </source>
</reference>
<keyword evidence="13" id="KW-0413">Isomerase</keyword>
<dbReference type="eggNOG" id="COG0743">
    <property type="taxonomic scope" value="Bacteria"/>
</dbReference>
<dbReference type="UniPathway" id="UPA00056">
    <property type="reaction ID" value="UER00092"/>
</dbReference>
<feature type="binding site" evidence="9">
    <location>
        <position position="22"/>
    </location>
    <ligand>
        <name>NADPH</name>
        <dbReference type="ChEBI" id="CHEBI:57783"/>
    </ligand>
</feature>
<keyword evidence="7 9" id="KW-0414">Isoprene biosynthesis</keyword>
<dbReference type="NCBIfam" id="NF009114">
    <property type="entry name" value="PRK12464.1"/>
    <property type="match status" value="1"/>
</dbReference>
<dbReference type="InterPro" id="IPR013644">
    <property type="entry name" value="DXP_reductoisomerase_C"/>
</dbReference>
<feature type="binding site" evidence="9">
    <location>
        <position position="208"/>
    </location>
    <ligand>
        <name>1-deoxy-D-xylulose 5-phosphate</name>
        <dbReference type="ChEBI" id="CHEBI:57792"/>
    </ligand>
</feature>
<dbReference type="GO" id="GO:0030145">
    <property type="term" value="F:manganese ion binding"/>
    <property type="evidence" value="ECO:0007669"/>
    <property type="project" value="TreeGrafter"/>
</dbReference>
<comment type="similarity">
    <text evidence="2 9">Belongs to the DXR family.</text>
</comment>
<dbReference type="InterPro" id="IPR026877">
    <property type="entry name" value="DXPR_C"/>
</dbReference>
<evidence type="ECO:0000256" key="3">
    <source>
        <dbReference type="ARBA" id="ARBA00022723"/>
    </source>
</evidence>
<dbReference type="Pfam" id="PF13288">
    <property type="entry name" value="DXPR_C"/>
    <property type="match status" value="1"/>
</dbReference>
<dbReference type="GO" id="GO:0070402">
    <property type="term" value="F:NADPH binding"/>
    <property type="evidence" value="ECO:0007669"/>
    <property type="project" value="InterPro"/>
</dbReference>
<comment type="caution">
    <text evidence="9">Lacks conserved residue(s) required for the propagation of feature annotation.</text>
</comment>
<dbReference type="AlphaFoldDB" id="V7I9M3"/>
<dbReference type="Proteomes" id="UP000017747">
    <property type="component" value="Unassembled WGS sequence"/>
</dbReference>
<feature type="binding site" evidence="9">
    <location>
        <position position="214"/>
    </location>
    <ligand>
        <name>NADPH</name>
        <dbReference type="ChEBI" id="CHEBI:57783"/>
    </ligand>
</feature>
<dbReference type="Pfam" id="PF08436">
    <property type="entry name" value="DXP_redisom_C"/>
    <property type="match status" value="1"/>
</dbReference>
<feature type="binding site" evidence="9">
    <location>
        <position position="135"/>
    </location>
    <ligand>
        <name>NADPH</name>
        <dbReference type="ChEBI" id="CHEBI:57783"/>
    </ligand>
</feature>
<evidence type="ECO:0000259" key="10">
    <source>
        <dbReference type="Pfam" id="PF02670"/>
    </source>
</evidence>
<feature type="binding site" evidence="9">
    <location>
        <position position="221"/>
    </location>
    <ligand>
        <name>1-deoxy-D-xylulose 5-phosphate</name>
        <dbReference type="ChEBI" id="CHEBI:57792"/>
    </ligand>
</feature>
<feature type="binding site" evidence="9">
    <location>
        <position position="47"/>
    </location>
    <ligand>
        <name>NADPH</name>
        <dbReference type="ChEBI" id="CHEBI:57783"/>
    </ligand>
</feature>
<feature type="domain" description="DXP reductoisomerase C-terminal" evidence="12">
    <location>
        <begin position="270"/>
        <end position="386"/>
    </location>
</feature>
<dbReference type="PANTHER" id="PTHR30525:SF0">
    <property type="entry name" value="1-DEOXY-D-XYLULOSE 5-PHOSPHATE REDUCTOISOMERASE, CHLOROPLASTIC"/>
    <property type="match status" value="1"/>
</dbReference>
<evidence type="ECO:0000256" key="4">
    <source>
        <dbReference type="ARBA" id="ARBA00022857"/>
    </source>
</evidence>
<dbReference type="STRING" id="994573.T472_0203285"/>
<dbReference type="PANTHER" id="PTHR30525">
    <property type="entry name" value="1-DEOXY-D-XYLULOSE 5-PHOSPHATE REDUCTOISOMERASE"/>
    <property type="match status" value="1"/>
</dbReference>
<dbReference type="NCBIfam" id="TIGR00243">
    <property type="entry name" value="Dxr"/>
    <property type="match status" value="1"/>
</dbReference>
<organism evidence="13 14">
    <name type="scientific">Youngiibacter fragilis 232.1</name>
    <dbReference type="NCBI Taxonomy" id="994573"/>
    <lineage>
        <taxon>Bacteria</taxon>
        <taxon>Bacillati</taxon>
        <taxon>Bacillota</taxon>
        <taxon>Clostridia</taxon>
        <taxon>Eubacteriales</taxon>
        <taxon>Clostridiaceae</taxon>
        <taxon>Youngiibacter</taxon>
    </lineage>
</organism>
<keyword evidence="9" id="KW-0460">Magnesium</keyword>
<dbReference type="SUPFAM" id="SSF55347">
    <property type="entry name" value="Glyceraldehyde-3-phosphate dehydrogenase-like, C-terminal domain"/>
    <property type="match status" value="1"/>
</dbReference>
<feature type="binding site" evidence="9">
    <location>
        <position position="21"/>
    </location>
    <ligand>
        <name>NADPH</name>
        <dbReference type="ChEBI" id="CHEBI:57783"/>
    </ligand>
</feature>
<feature type="binding site" evidence="9">
    <location>
        <position position="185"/>
    </location>
    <ligand>
        <name>1-deoxy-D-xylulose 5-phosphate</name>
        <dbReference type="ChEBI" id="CHEBI:57792"/>
    </ligand>
</feature>
<dbReference type="GO" id="GO:0016853">
    <property type="term" value="F:isomerase activity"/>
    <property type="evidence" value="ECO:0007669"/>
    <property type="project" value="UniProtKB-KW"/>
</dbReference>
<feature type="binding site" evidence="9">
    <location>
        <position position="161"/>
    </location>
    <ligand>
        <name>Mn(2+)</name>
        <dbReference type="ChEBI" id="CHEBI:29035"/>
    </ligand>
</feature>
<dbReference type="HAMAP" id="MF_00183">
    <property type="entry name" value="DXP_reductoisom"/>
    <property type="match status" value="1"/>
</dbReference>
<feature type="domain" description="1-deoxy-D-xylulose 5-phosphate reductoisomerase N-terminal" evidence="10">
    <location>
        <begin position="14"/>
        <end position="141"/>
    </location>
</feature>
<dbReference type="InterPro" id="IPR013512">
    <property type="entry name" value="DXP_reductoisomerase_N"/>
</dbReference>
<dbReference type="EMBL" id="AXUN02000046">
    <property type="protein sequence ID" value="ETA81996.1"/>
    <property type="molecule type" value="Genomic_DNA"/>
</dbReference>
<dbReference type="SUPFAM" id="SSF69055">
    <property type="entry name" value="1-deoxy-D-xylulose-5-phosphate reductoisomerase, C-terminal domain"/>
    <property type="match status" value="1"/>
</dbReference>
<dbReference type="GO" id="GO:0051484">
    <property type="term" value="P:isopentenyl diphosphate biosynthetic process, methylerythritol 4-phosphate pathway involved in terpenoid biosynthetic process"/>
    <property type="evidence" value="ECO:0007669"/>
    <property type="project" value="UniProtKB-ARBA"/>
</dbReference>
<keyword evidence="5 9" id="KW-0560">Oxidoreductase</keyword>
<comment type="catalytic activity">
    <reaction evidence="8">
        <text>2-C-methyl-D-erythritol 4-phosphate + NADP(+) = 1-deoxy-D-xylulose 5-phosphate + NADPH + H(+)</text>
        <dbReference type="Rhea" id="RHEA:13717"/>
        <dbReference type="ChEBI" id="CHEBI:15378"/>
        <dbReference type="ChEBI" id="CHEBI:57783"/>
        <dbReference type="ChEBI" id="CHEBI:57792"/>
        <dbReference type="ChEBI" id="CHEBI:58262"/>
        <dbReference type="ChEBI" id="CHEBI:58349"/>
        <dbReference type="EC" id="1.1.1.267"/>
    </reaction>
    <physiologicalReaction direction="right-to-left" evidence="8">
        <dbReference type="Rhea" id="RHEA:13719"/>
    </physiologicalReaction>
</comment>
<feature type="binding site" evidence="9">
    <location>
        <position position="160"/>
    </location>
    <ligand>
        <name>1-deoxy-D-xylulose 5-phosphate</name>
        <dbReference type="ChEBI" id="CHEBI:57792"/>
    </ligand>
</feature>
<dbReference type="InterPro" id="IPR036291">
    <property type="entry name" value="NAD(P)-bd_dom_sf"/>
</dbReference>
<evidence type="ECO:0000256" key="6">
    <source>
        <dbReference type="ARBA" id="ARBA00023211"/>
    </source>
</evidence>
<comment type="function">
    <text evidence="9">Catalyzes the NADPH-dependent rearrangement and reduction of 1-deoxy-D-xylulose-5-phosphate (DXP) to 2-C-methyl-D-erythritol 4-phosphate (MEP).</text>
</comment>
<evidence type="ECO:0000256" key="5">
    <source>
        <dbReference type="ARBA" id="ARBA00023002"/>
    </source>
</evidence>
<feature type="binding site" evidence="9">
    <location>
        <position position="230"/>
    </location>
    <ligand>
        <name>Mn(2+)</name>
        <dbReference type="ChEBI" id="CHEBI:29035"/>
    </ligand>
</feature>
<evidence type="ECO:0000259" key="11">
    <source>
        <dbReference type="Pfam" id="PF08436"/>
    </source>
</evidence>
<comment type="cofactor">
    <cofactor evidence="9">
        <name>Mg(2+)</name>
        <dbReference type="ChEBI" id="CHEBI:18420"/>
    </cofactor>
    <cofactor evidence="9">
        <name>Mn(2+)</name>
        <dbReference type="ChEBI" id="CHEBI:29035"/>
    </cofactor>
</comment>
<dbReference type="PATRIC" id="fig|994573.3.peg.619"/>
<keyword evidence="4 9" id="KW-0521">NADP</keyword>
<sequence length="394" mass="43173">MWFCPGLECNVKNISIIGASGSIGTQTLEVLRSEKEIKLVGASVHSNLMVLRSMIEEFCVMNVAVTDLKVRDDAELMLSTMGYGGTVHYGAEGLEAIATLDEAQVVVTSIVGMAGLTPTIKAIEKGKDIALANKETLVAAGGLVTDLAREKGVMILPVDSEHSAIFQSLRAGNHSELRKILLTASGGPFRGKDRQFLSKVTKEMALKHPNWAMGAKITIDSSTLMNKGLEVIEAKWLFDVDYDDIEVYVHPESIIHSMVEFCDNSIIAQLGTPDMTLPIQYALNYPDRHEAVAGRLDLFKAGRLTFEKPDRETFEALDMAYEAGRAGGIMTAVLNSANEEAVDLFLKDRIGYLDITRIIGECLRRFDQRITPTLGNILEADREVRAYARSMAKG</sequence>
<name>V7I9M3_9CLOT</name>
<dbReference type="InterPro" id="IPR036169">
    <property type="entry name" value="DXPR_C_sf"/>
</dbReference>
<dbReference type="Pfam" id="PF02670">
    <property type="entry name" value="DXP_reductoisom"/>
    <property type="match status" value="1"/>
</dbReference>
<keyword evidence="14" id="KW-1185">Reference proteome</keyword>
<feature type="binding site" evidence="9">
    <location>
        <position position="23"/>
    </location>
    <ligand>
        <name>NADPH</name>
        <dbReference type="ChEBI" id="CHEBI:57783"/>
    </ligand>
</feature>
<dbReference type="EC" id="1.1.1.267" evidence="9"/>
<accession>V7I9M3</accession>
<evidence type="ECO:0000259" key="12">
    <source>
        <dbReference type="Pfam" id="PF13288"/>
    </source>
</evidence>
<evidence type="ECO:0000256" key="8">
    <source>
        <dbReference type="ARBA" id="ARBA00048543"/>
    </source>
</evidence>
<comment type="caution">
    <text evidence="13">The sequence shown here is derived from an EMBL/GenBank/DDBJ whole genome shotgun (WGS) entry which is preliminary data.</text>
</comment>
<evidence type="ECO:0000256" key="9">
    <source>
        <dbReference type="HAMAP-Rule" id="MF_00183"/>
    </source>
</evidence>
<dbReference type="FunFam" id="3.40.50.720:FF:000045">
    <property type="entry name" value="1-deoxy-D-xylulose 5-phosphate reductoisomerase"/>
    <property type="match status" value="1"/>
</dbReference>
<feature type="binding site" evidence="9">
    <location>
        <position position="161"/>
    </location>
    <ligand>
        <name>1-deoxy-D-xylulose 5-phosphate</name>
        <dbReference type="ChEBI" id="CHEBI:57792"/>
    </ligand>
</feature>
<dbReference type="GO" id="GO:0030604">
    <property type="term" value="F:1-deoxy-D-xylulose-5-phosphate reductoisomerase activity"/>
    <property type="evidence" value="ECO:0007669"/>
    <property type="project" value="UniProtKB-UniRule"/>
</dbReference>
<comment type="pathway">
    <text evidence="1 9">Isoprenoid biosynthesis; isopentenyl diphosphate biosynthesis via DXP pathway; isopentenyl diphosphate from 1-deoxy-D-xylulose 5-phosphate: step 1/6.</text>
</comment>
<evidence type="ECO:0000256" key="1">
    <source>
        <dbReference type="ARBA" id="ARBA00005094"/>
    </source>
</evidence>
<dbReference type="InterPro" id="IPR003821">
    <property type="entry name" value="DXP_reductoisomerase"/>
</dbReference>
<feature type="binding site" evidence="9">
    <location>
        <position position="159"/>
    </location>
    <ligand>
        <name>Mn(2+)</name>
        <dbReference type="ChEBI" id="CHEBI:29035"/>
    </ligand>
</feature>
<keyword evidence="6 9" id="KW-0464">Manganese</keyword>
<protein>
    <recommendedName>
        <fullName evidence="9">1-deoxy-D-xylulose 5-phosphate reductoisomerase</fullName>
        <shortName evidence="9">DXP reductoisomerase</shortName>
        <ecNumber evidence="9">1.1.1.267</ecNumber>
    </recommendedName>
    <alternativeName>
        <fullName evidence="9">1-deoxyxylulose-5-phosphate reductoisomerase</fullName>
    </alternativeName>
    <alternativeName>
        <fullName evidence="9">2-C-methyl-D-erythritol 4-phosphate synthase</fullName>
    </alternativeName>
</protein>
<dbReference type="Gene3D" id="1.10.1740.10">
    <property type="match status" value="1"/>
</dbReference>
<evidence type="ECO:0000256" key="7">
    <source>
        <dbReference type="ARBA" id="ARBA00023229"/>
    </source>
</evidence>
<proteinExistence type="inferred from homology"/>
<dbReference type="SUPFAM" id="SSF51735">
    <property type="entry name" value="NAD(P)-binding Rossmann-fold domains"/>
    <property type="match status" value="1"/>
</dbReference>
<feature type="binding site" evidence="9">
    <location>
        <position position="133"/>
    </location>
    <ligand>
        <name>NADPH</name>
        <dbReference type="ChEBI" id="CHEBI:57783"/>
    </ligand>
</feature>
<feature type="binding site" evidence="9">
    <location>
        <position position="227"/>
    </location>
    <ligand>
        <name>1-deoxy-D-xylulose 5-phosphate</name>
        <dbReference type="ChEBI" id="CHEBI:57792"/>
    </ligand>
</feature>
<evidence type="ECO:0000256" key="2">
    <source>
        <dbReference type="ARBA" id="ARBA00006825"/>
    </source>
</evidence>
<dbReference type="PIRSF" id="PIRSF006205">
    <property type="entry name" value="Dxp_reductismrs"/>
    <property type="match status" value="1"/>
</dbReference>
<feature type="binding site" evidence="9">
    <location>
        <position position="134"/>
    </location>
    <ligand>
        <name>1-deoxy-D-xylulose 5-phosphate</name>
        <dbReference type="ChEBI" id="CHEBI:57792"/>
    </ligand>
</feature>
<feature type="binding site" evidence="9">
    <location>
        <position position="226"/>
    </location>
    <ligand>
        <name>1-deoxy-D-xylulose 5-phosphate</name>
        <dbReference type="ChEBI" id="CHEBI:57792"/>
    </ligand>
</feature>
<dbReference type="Gene3D" id="3.40.50.720">
    <property type="entry name" value="NAD(P)-binding Rossmann-like Domain"/>
    <property type="match status" value="1"/>
</dbReference>
<feature type="domain" description="1-deoxy-D-xylulose 5-phosphate reductoisomerase C-terminal" evidence="11">
    <location>
        <begin position="155"/>
        <end position="238"/>
    </location>
</feature>
<evidence type="ECO:0000313" key="13">
    <source>
        <dbReference type="EMBL" id="ETA81996.1"/>
    </source>
</evidence>
<gene>
    <name evidence="9" type="primary">dxr</name>
    <name evidence="13" type="ORF">T472_0203285</name>
</gene>
<feature type="binding site" evidence="9">
    <location>
        <position position="230"/>
    </location>
    <ligand>
        <name>1-deoxy-D-xylulose 5-phosphate</name>
        <dbReference type="ChEBI" id="CHEBI:57792"/>
    </ligand>
</feature>
<keyword evidence="3 9" id="KW-0479">Metal-binding</keyword>
<evidence type="ECO:0000313" key="14">
    <source>
        <dbReference type="Proteomes" id="UP000017747"/>
    </source>
</evidence>